<protein>
    <submittedName>
        <fullName evidence="3">Bacterial regulatory proteins, tetR family</fullName>
    </submittedName>
</protein>
<evidence type="ECO:0000313" key="3">
    <source>
        <dbReference type="EMBL" id="SLN58553.1"/>
    </source>
</evidence>
<keyword evidence="1" id="KW-0238">DNA-binding</keyword>
<dbReference type="Pfam" id="PF00440">
    <property type="entry name" value="TetR_N"/>
    <property type="match status" value="1"/>
</dbReference>
<dbReference type="GO" id="GO:0003677">
    <property type="term" value="F:DNA binding"/>
    <property type="evidence" value="ECO:0007669"/>
    <property type="project" value="UniProtKB-KW"/>
</dbReference>
<keyword evidence="4" id="KW-1185">Reference proteome</keyword>
<evidence type="ECO:0000256" key="1">
    <source>
        <dbReference type="ARBA" id="ARBA00023125"/>
    </source>
</evidence>
<dbReference type="InterPro" id="IPR009057">
    <property type="entry name" value="Homeodomain-like_sf"/>
</dbReference>
<dbReference type="RefSeq" id="WP_235862318.1">
    <property type="nucleotide sequence ID" value="NZ_FWFL01000009.1"/>
</dbReference>
<sequence>MTFARLEGGCGWDYSACMTSAPSKRLNAQDWLQTGFQALLQDGPEALKAEPLARRLGATKGSFYWHFADVPAYHAALLAQWETQAITDIVNALADEYTDVGRLRRMGQVIAQKGASDQMGLTAEPAIRAWAKGNAKAFETVARVDAKRLAYLGDLLYKTGIGNAEMARIIYAASIGMEELDDSDADRNGDAMGSLVDLVLALR</sequence>
<evidence type="ECO:0000259" key="2">
    <source>
        <dbReference type="Pfam" id="PF00440"/>
    </source>
</evidence>
<proteinExistence type="predicted"/>
<reference evidence="3 4" key="1">
    <citation type="submission" date="2017-03" db="EMBL/GenBank/DDBJ databases">
        <authorList>
            <person name="Afonso C.L."/>
            <person name="Miller P.J."/>
            <person name="Scott M.A."/>
            <person name="Spackman E."/>
            <person name="Goraichik I."/>
            <person name="Dimitrov K.M."/>
            <person name="Suarez D.L."/>
            <person name="Swayne D.E."/>
        </authorList>
    </citation>
    <scope>NUCLEOTIDE SEQUENCE [LARGE SCALE GENOMIC DNA]</scope>
    <source>
        <strain evidence="3 4">CECT 8287</strain>
    </source>
</reference>
<dbReference type="InterPro" id="IPR001647">
    <property type="entry name" value="HTH_TetR"/>
</dbReference>
<evidence type="ECO:0000313" key="4">
    <source>
        <dbReference type="Proteomes" id="UP000193827"/>
    </source>
</evidence>
<organism evidence="3 4">
    <name type="scientific">Roseovarius litorisediminis</name>
    <dbReference type="NCBI Taxonomy" id="1312363"/>
    <lineage>
        <taxon>Bacteria</taxon>
        <taxon>Pseudomonadati</taxon>
        <taxon>Pseudomonadota</taxon>
        <taxon>Alphaproteobacteria</taxon>
        <taxon>Rhodobacterales</taxon>
        <taxon>Roseobacteraceae</taxon>
        <taxon>Roseovarius</taxon>
    </lineage>
</organism>
<feature type="domain" description="HTH tetR-type" evidence="2">
    <location>
        <begin position="35"/>
        <end position="68"/>
    </location>
</feature>
<dbReference type="Proteomes" id="UP000193827">
    <property type="component" value="Unassembled WGS sequence"/>
</dbReference>
<dbReference type="AlphaFoldDB" id="A0A1Y5T9D5"/>
<dbReference type="SUPFAM" id="SSF46689">
    <property type="entry name" value="Homeodomain-like"/>
    <property type="match status" value="1"/>
</dbReference>
<gene>
    <name evidence="3" type="ORF">PEL8287_03138</name>
</gene>
<dbReference type="EMBL" id="FWFL01000009">
    <property type="protein sequence ID" value="SLN58553.1"/>
    <property type="molecule type" value="Genomic_DNA"/>
</dbReference>
<dbReference type="Gene3D" id="1.10.357.10">
    <property type="entry name" value="Tetracycline Repressor, domain 2"/>
    <property type="match status" value="1"/>
</dbReference>
<accession>A0A1Y5T9D5</accession>
<name>A0A1Y5T9D5_9RHOB</name>